<evidence type="ECO:0000256" key="2">
    <source>
        <dbReference type="SAM" id="Phobius"/>
    </source>
</evidence>
<feature type="signal peptide" evidence="3">
    <location>
        <begin position="1"/>
        <end position="20"/>
    </location>
</feature>
<gene>
    <name evidence="4" type="ORF">ACFOWE_11385</name>
</gene>
<keyword evidence="2" id="KW-0472">Membrane</keyword>
<keyword evidence="5" id="KW-1185">Reference proteome</keyword>
<dbReference type="EMBL" id="JBHSBM010000016">
    <property type="protein sequence ID" value="MFC4058902.1"/>
    <property type="molecule type" value="Genomic_DNA"/>
</dbReference>
<feature type="chain" id="PRO_5045219940" evidence="3">
    <location>
        <begin position="21"/>
        <end position="188"/>
    </location>
</feature>
<keyword evidence="2" id="KW-0812">Transmembrane</keyword>
<organism evidence="4 5">
    <name type="scientific">Planomonospora corallina</name>
    <dbReference type="NCBI Taxonomy" id="1806052"/>
    <lineage>
        <taxon>Bacteria</taxon>
        <taxon>Bacillati</taxon>
        <taxon>Actinomycetota</taxon>
        <taxon>Actinomycetes</taxon>
        <taxon>Streptosporangiales</taxon>
        <taxon>Streptosporangiaceae</taxon>
        <taxon>Planomonospora</taxon>
    </lineage>
</organism>
<keyword evidence="3" id="KW-0732">Signal</keyword>
<feature type="transmembrane region" description="Helical" evidence="2">
    <location>
        <begin position="42"/>
        <end position="60"/>
    </location>
</feature>
<accession>A0ABV8I7B9</accession>
<feature type="compositionally biased region" description="Pro residues" evidence="1">
    <location>
        <begin position="155"/>
        <end position="169"/>
    </location>
</feature>
<dbReference type="Proteomes" id="UP001595850">
    <property type="component" value="Unassembled WGS sequence"/>
</dbReference>
<dbReference type="RefSeq" id="WP_377287227.1">
    <property type="nucleotide sequence ID" value="NZ_JBHSBM010000016.1"/>
</dbReference>
<evidence type="ECO:0000313" key="5">
    <source>
        <dbReference type="Proteomes" id="UP001595850"/>
    </source>
</evidence>
<sequence length="188" mass="19318">MSRVMLARLPLRLARAAAFSAVCVTLAALGHVAAGGSGPEPWAVASGASAVAVLAVALAGRERSPATVTVALTGTQVVLHELFALGDPVDPYVLGHLHGRGLGESLGMLLAHLTATLITGWWLARGETALWALLRAAACRLGAAFRLLAPAPAPSVPPRAPLPHDPPAPARRLLRHTVNRRGPPLPAA</sequence>
<proteinExistence type="predicted"/>
<reference evidence="5" key="1">
    <citation type="journal article" date="2019" name="Int. J. Syst. Evol. Microbiol.">
        <title>The Global Catalogue of Microorganisms (GCM) 10K type strain sequencing project: providing services to taxonomists for standard genome sequencing and annotation.</title>
        <authorList>
            <consortium name="The Broad Institute Genomics Platform"/>
            <consortium name="The Broad Institute Genome Sequencing Center for Infectious Disease"/>
            <person name="Wu L."/>
            <person name="Ma J."/>
        </authorList>
    </citation>
    <scope>NUCLEOTIDE SEQUENCE [LARGE SCALE GENOMIC DNA]</scope>
    <source>
        <strain evidence="5">TBRC 4489</strain>
    </source>
</reference>
<feature type="region of interest" description="Disordered" evidence="1">
    <location>
        <begin position="155"/>
        <end position="188"/>
    </location>
</feature>
<protein>
    <submittedName>
        <fullName evidence="4">MFS transporter</fullName>
    </submittedName>
</protein>
<evidence type="ECO:0000256" key="3">
    <source>
        <dbReference type="SAM" id="SignalP"/>
    </source>
</evidence>
<comment type="caution">
    <text evidence="4">The sequence shown here is derived from an EMBL/GenBank/DDBJ whole genome shotgun (WGS) entry which is preliminary data.</text>
</comment>
<evidence type="ECO:0000313" key="4">
    <source>
        <dbReference type="EMBL" id="MFC4058902.1"/>
    </source>
</evidence>
<evidence type="ECO:0000256" key="1">
    <source>
        <dbReference type="SAM" id="MobiDB-lite"/>
    </source>
</evidence>
<keyword evidence="2" id="KW-1133">Transmembrane helix</keyword>
<name>A0ABV8I7B9_9ACTN</name>